<comment type="subunit">
    <text evidence="1 6">Monomer and homodimer.</text>
</comment>
<protein>
    <recommendedName>
        <fullName evidence="6">Putative 2'-deoxynucleoside 5'-phosphate N-hydrolase 1</fullName>
        <ecNumber evidence="6">3.2.2.-</ecNumber>
    </recommendedName>
</protein>
<dbReference type="HAMAP" id="MF_03036">
    <property type="entry name" value="Nuc_phosphate_hydrolase"/>
    <property type="match status" value="1"/>
</dbReference>
<sequence length="170" mass="19599">MASARLVSNPSRRWRRNAWHVLQSELENERADKTIHLLLRKYSWRKRDAALYKRIIDQLKQYGDVLTEHIADADILDKDQGSDKFIHDRDMAWLMKSDALVAEVTQPSLGVGYEIGRAIENNKRILCLFRPDSGKYLSAMIGGAIGEHLQVKNYKEDDVPGILKEFFDSL</sequence>
<dbReference type="GO" id="GO:0009116">
    <property type="term" value="P:nucleoside metabolic process"/>
    <property type="evidence" value="ECO:0007669"/>
    <property type="project" value="UniProtKB-UniRule"/>
</dbReference>
<dbReference type="GO" id="GO:0009159">
    <property type="term" value="P:deoxyribonucleoside monophosphate catabolic process"/>
    <property type="evidence" value="ECO:0007669"/>
    <property type="project" value="InterPro"/>
</dbReference>
<dbReference type="Gene3D" id="3.40.50.450">
    <property type="match status" value="1"/>
</dbReference>
<comment type="caution">
    <text evidence="6">Lacks conserved residue(s) required for the propagation of feature annotation.</text>
</comment>
<evidence type="ECO:0000313" key="8">
    <source>
        <dbReference type="Proteomes" id="UP001163046"/>
    </source>
</evidence>
<comment type="catalytic activity">
    <reaction evidence="5">
        <text>5-hydroxymethyl-dUMP + H2O = 5-hydroxymethyluracil + 2-deoxy-D-ribose 5-phosphate</text>
        <dbReference type="Rhea" id="RHEA:77099"/>
        <dbReference type="ChEBI" id="CHEBI:15377"/>
        <dbReference type="ChEBI" id="CHEBI:16964"/>
        <dbReference type="ChEBI" id="CHEBI:62877"/>
        <dbReference type="ChEBI" id="CHEBI:90409"/>
    </reaction>
    <physiologicalReaction direction="left-to-right" evidence="5">
        <dbReference type="Rhea" id="RHEA:77100"/>
    </physiologicalReaction>
</comment>
<evidence type="ECO:0000313" key="7">
    <source>
        <dbReference type="EMBL" id="KAJ7390944.1"/>
    </source>
</evidence>
<dbReference type="EMBL" id="MU825409">
    <property type="protein sequence ID" value="KAJ7390944.1"/>
    <property type="molecule type" value="Genomic_DNA"/>
</dbReference>
<keyword evidence="8" id="KW-1185">Reference proteome</keyword>
<proteinExistence type="inferred from homology"/>
<dbReference type="OrthoDB" id="18087at2759"/>
<organism evidence="7 8">
    <name type="scientific">Desmophyllum pertusum</name>
    <dbReference type="NCBI Taxonomy" id="174260"/>
    <lineage>
        <taxon>Eukaryota</taxon>
        <taxon>Metazoa</taxon>
        <taxon>Cnidaria</taxon>
        <taxon>Anthozoa</taxon>
        <taxon>Hexacorallia</taxon>
        <taxon>Scleractinia</taxon>
        <taxon>Caryophylliina</taxon>
        <taxon>Caryophylliidae</taxon>
        <taxon>Desmophyllum</taxon>
    </lineage>
</organism>
<comment type="catalytic activity">
    <reaction evidence="6">
        <text>a pyrimidine 2'-deoxyribonucleoside 5'-phosphate + H2O = a pyrimidine nucleobase + 2-deoxy-D-ribose 5-phosphate</text>
        <dbReference type="Rhea" id="RHEA:57852"/>
        <dbReference type="ChEBI" id="CHEBI:15377"/>
        <dbReference type="ChEBI" id="CHEBI:26432"/>
        <dbReference type="ChEBI" id="CHEBI:62877"/>
        <dbReference type="ChEBI" id="CHEBI:142209"/>
    </reaction>
</comment>
<evidence type="ECO:0000256" key="2">
    <source>
        <dbReference type="ARBA" id="ARBA00022801"/>
    </source>
</evidence>
<keyword evidence="4 6" id="KW-0326">Glycosidase</keyword>
<dbReference type="GO" id="GO:0005737">
    <property type="term" value="C:cytoplasm"/>
    <property type="evidence" value="ECO:0007669"/>
    <property type="project" value="UniProtKB-SubCell"/>
</dbReference>
<feature type="binding site" description="in other chain" evidence="6">
    <location>
        <position position="52"/>
    </location>
    <ligand>
        <name>substrate</name>
        <note>ligand shared between homodimeric partners</note>
    </ligand>
</feature>
<feature type="binding site" description="in other chain" evidence="6">
    <location>
        <position position="114"/>
    </location>
    <ligand>
        <name>substrate</name>
        <note>ligand shared between homodimeric partners</note>
    </ligand>
</feature>
<dbReference type="FunFam" id="3.40.50.450:FF:000019">
    <property type="entry name" value="2'-deoxynucleoside 5'-phosphate N-hydrolase 1"/>
    <property type="match status" value="1"/>
</dbReference>
<dbReference type="GO" id="GO:0070694">
    <property type="term" value="F:5-hydroxymethyl-dUMP N-hydrolase activity"/>
    <property type="evidence" value="ECO:0007669"/>
    <property type="project" value="InterPro"/>
</dbReference>
<dbReference type="GO" id="GO:0005634">
    <property type="term" value="C:nucleus"/>
    <property type="evidence" value="ECO:0007669"/>
    <property type="project" value="UniProtKB-SubCell"/>
</dbReference>
<evidence type="ECO:0000256" key="4">
    <source>
        <dbReference type="ARBA" id="ARBA00023295"/>
    </source>
</evidence>
<comment type="function">
    <text evidence="6">Catalyzes the cleavage of the N-glycosidic bond of deoxyribonucleoside 5'-monophosphates to yield deoxyribose 5-phosphate and a purine or pyrimidine base.</text>
</comment>
<evidence type="ECO:0000256" key="3">
    <source>
        <dbReference type="ARBA" id="ARBA00023080"/>
    </source>
</evidence>
<evidence type="ECO:0000256" key="6">
    <source>
        <dbReference type="HAMAP-Rule" id="MF_03036"/>
    </source>
</evidence>
<name>A0A9X0DAH0_9CNID</name>
<reference evidence="7" key="1">
    <citation type="submission" date="2023-01" db="EMBL/GenBank/DDBJ databases">
        <title>Genome assembly of the deep-sea coral Lophelia pertusa.</title>
        <authorList>
            <person name="Herrera S."/>
            <person name="Cordes E."/>
        </authorList>
    </citation>
    <scope>NUCLEOTIDE SEQUENCE</scope>
    <source>
        <strain evidence="7">USNM1676648</strain>
        <tissue evidence="7">Polyp</tissue>
    </source>
</reference>
<dbReference type="InterPro" id="IPR007710">
    <property type="entry name" value="Nucleoside_deoxyribTrfase"/>
</dbReference>
<dbReference type="AlphaFoldDB" id="A0A9X0DAH0"/>
<dbReference type="GO" id="GO:0006163">
    <property type="term" value="P:purine nucleotide metabolic process"/>
    <property type="evidence" value="ECO:0007669"/>
    <property type="project" value="UniProtKB-ARBA"/>
</dbReference>
<dbReference type="Proteomes" id="UP001163046">
    <property type="component" value="Unassembled WGS sequence"/>
</dbReference>
<dbReference type="Pfam" id="PF05014">
    <property type="entry name" value="Nuc_deoxyrib_tr"/>
    <property type="match status" value="1"/>
</dbReference>
<comment type="caution">
    <text evidence="7">The sequence shown here is derived from an EMBL/GenBank/DDBJ whole genome shotgun (WGS) entry which is preliminary data.</text>
</comment>
<comment type="similarity">
    <text evidence="6">Belongs to the 2'-deoxynucleoside 5'-phosphate N-hydrolase 1 family.</text>
</comment>
<feature type="binding site" evidence="6">
    <location>
        <begin position="138"/>
        <end position="140"/>
    </location>
    <ligand>
        <name>substrate</name>
        <note>ligand shared between homodimeric partners</note>
    </ligand>
</feature>
<comment type="subcellular location">
    <subcellularLocation>
        <location evidence="6">Cytoplasm</location>
    </subcellularLocation>
    <subcellularLocation>
        <location evidence="6">Nucleus</location>
    </subcellularLocation>
</comment>
<dbReference type="InterPro" id="IPR051239">
    <property type="entry name" value="2'-dNMP_N-hydrolase"/>
</dbReference>
<dbReference type="EC" id="3.2.2.-" evidence="6"/>
<dbReference type="PANTHER" id="PTHR15364:SF0">
    <property type="entry name" value="2'-DEOXYNUCLEOSIDE 5'-PHOSPHATE N-HYDROLASE 1"/>
    <property type="match status" value="1"/>
</dbReference>
<accession>A0A9X0DAH0</accession>
<dbReference type="PANTHER" id="PTHR15364">
    <property type="entry name" value="2'-DEOXYNUCLEOSIDE 5'-PHOSPHATE N-HYDROLASE 1"/>
    <property type="match status" value="1"/>
</dbReference>
<dbReference type="InterPro" id="IPR028607">
    <property type="entry name" value="DNPH1"/>
</dbReference>
<evidence type="ECO:0000256" key="5">
    <source>
        <dbReference type="ARBA" id="ARBA00047460"/>
    </source>
</evidence>
<keyword evidence="6" id="KW-0963">Cytoplasm</keyword>
<keyword evidence="6" id="KW-0539">Nucleus</keyword>
<keyword evidence="2 6" id="KW-0378">Hydrolase</keyword>
<evidence type="ECO:0000256" key="1">
    <source>
        <dbReference type="ARBA" id="ARBA00011407"/>
    </source>
</evidence>
<comment type="catalytic activity">
    <reaction evidence="6">
        <text>a purine 2'-deoxyribonucleoside 5'-phosphate + H2O = a purine nucleobase + 2-deoxy-D-ribose 5-phosphate</text>
        <dbReference type="Rhea" id="RHEA:51132"/>
        <dbReference type="ChEBI" id="CHEBI:15377"/>
        <dbReference type="ChEBI" id="CHEBI:26386"/>
        <dbReference type="ChEBI" id="CHEBI:62877"/>
        <dbReference type="ChEBI" id="CHEBI:142198"/>
    </reaction>
</comment>
<dbReference type="GO" id="GO:0042802">
    <property type="term" value="F:identical protein binding"/>
    <property type="evidence" value="ECO:0007669"/>
    <property type="project" value="UniProtKB-ARBA"/>
</dbReference>
<keyword evidence="3 6" id="KW-0546">Nucleotide metabolism</keyword>
<dbReference type="SUPFAM" id="SSF52309">
    <property type="entry name" value="N-(deoxy)ribosyltransferase-like"/>
    <property type="match status" value="1"/>
</dbReference>
<gene>
    <name evidence="7" type="primary">DNPH1</name>
    <name evidence="7" type="ORF">OS493_020964</name>
</gene>